<sequence>MKVTITALVFFLCSLTALAQQSPYSVKGAAIDSVVNAKLHYASISILNAKDSTLTKFTRAKTDGSFSISGLKKGKFILLMTYPGYADYVEQFSLDSVKTTHDFGRVTMDLKSRLLKEVIVKGTVAAIKIKGDTTEFNAKAFKIEPNSKVEDLLRQLPGIQVDKDGKITAQGQSVPKVLVDGEEFFGDDPTLVTKNIRADMVDKVQLYDKKSDQATFTGIDDGEKTKTINIKLKEDKKNGYFGKANGGGGTDGYYEGQALFNKFQGKKKFSAYGTISNTGKTGLGWEDNNKLGTQEGMTFGDNGDIYITGGSDDLDSFDGRYNNSGLPIARTGGVHYDGKWNGDKESINANYKIGSLTVDQNTNSLSRNTITQTDSTVTPPVTTTTILDNKSQQTAHNYMFRQKADATYQLKIDSTSNLKLSIDGTLKNSDTHTTESSESFNNSRKVNDQDRQLDNYLDGKIFNATAFYNKKLKKTGRTFSINLTGGINESKAHGNLFSNINYYNLIKSKPDSLVLDSAKRIDQYKTNDLKSSRLSTNITYTEPITKQWSVVLNYGVNINNSNADRKSFAQPGTTDPGPTTNYTVLIDSLSSDYKFNQLSNQVGAIFNFKQGKHTLNFGTRVADVRFKQIATFNNVDNTFSRSFTNWNPQLTYQMRISTQGSFRINYNGSQTQPTIDQLQPVRINNDPLYVTVGNPGLDPSFNHRFFVNYYSYKVISDQYISMYGSFNFTSNPIVDYINTDLKTNKNVITYENLSGRSPINYYGGLYAGRKIWGLSLGIEARANGQTYYSYKSFNGPKLLNRTTSNRYNASLSVQKRESKKYWIQLNAGPSYNTGESSLSPGIKNNGYGFNANGDVGVHLPFKFELGTNGNYTYTAATQAFGTDFRQFIWNASLTKSFFKAENLKLIASANDMLNQNQGFNRNSDGQNYSETRTNNIRRYFLFTISWDFNKMGGGAPAKK</sequence>
<organism evidence="4 5">
    <name type="scientific">Mucilaginibacter conchicola</name>
    <dbReference type="NCBI Taxonomy" id="2303333"/>
    <lineage>
        <taxon>Bacteria</taxon>
        <taxon>Pseudomonadati</taxon>
        <taxon>Bacteroidota</taxon>
        <taxon>Sphingobacteriia</taxon>
        <taxon>Sphingobacteriales</taxon>
        <taxon>Sphingobacteriaceae</taxon>
        <taxon>Mucilaginibacter</taxon>
    </lineage>
</organism>
<evidence type="ECO:0000313" key="4">
    <source>
        <dbReference type="EMBL" id="RFZ90207.1"/>
    </source>
</evidence>
<keyword evidence="4" id="KW-0675">Receptor</keyword>
<accession>A0A372NNN2</accession>
<feature type="region of interest" description="Disordered" evidence="1">
    <location>
        <begin position="428"/>
        <end position="447"/>
    </location>
</feature>
<evidence type="ECO:0000256" key="1">
    <source>
        <dbReference type="SAM" id="MobiDB-lite"/>
    </source>
</evidence>
<dbReference type="EMBL" id="QWDC01000005">
    <property type="protein sequence ID" value="RFZ90207.1"/>
    <property type="molecule type" value="Genomic_DNA"/>
</dbReference>
<comment type="caution">
    <text evidence="4">The sequence shown here is derived from an EMBL/GenBank/DDBJ whole genome shotgun (WGS) entry which is preliminary data.</text>
</comment>
<name>A0A372NNN2_9SPHI</name>
<evidence type="ECO:0000256" key="2">
    <source>
        <dbReference type="SAM" id="SignalP"/>
    </source>
</evidence>
<dbReference type="OrthoDB" id="1086219at2"/>
<keyword evidence="5" id="KW-1185">Reference proteome</keyword>
<dbReference type="InterPro" id="IPR041700">
    <property type="entry name" value="OMP_b-brl_3"/>
</dbReference>
<dbReference type="GO" id="GO:0030246">
    <property type="term" value="F:carbohydrate binding"/>
    <property type="evidence" value="ECO:0007669"/>
    <property type="project" value="InterPro"/>
</dbReference>
<feature type="signal peptide" evidence="2">
    <location>
        <begin position="1"/>
        <end position="19"/>
    </location>
</feature>
<dbReference type="AlphaFoldDB" id="A0A372NNN2"/>
<feature type="domain" description="Outer membrane protein beta-barrel" evidence="3">
    <location>
        <begin position="471"/>
        <end position="946"/>
    </location>
</feature>
<feature type="chain" id="PRO_5016646293" evidence="2">
    <location>
        <begin position="20"/>
        <end position="959"/>
    </location>
</feature>
<dbReference type="SUPFAM" id="SSF49452">
    <property type="entry name" value="Starch-binding domain-like"/>
    <property type="match status" value="1"/>
</dbReference>
<proteinExistence type="predicted"/>
<dbReference type="SUPFAM" id="SSF56935">
    <property type="entry name" value="Porins"/>
    <property type="match status" value="1"/>
</dbReference>
<evidence type="ECO:0000259" key="3">
    <source>
        <dbReference type="Pfam" id="PF14905"/>
    </source>
</evidence>
<keyword evidence="2" id="KW-0732">Signal</keyword>
<reference evidence="4 5" key="1">
    <citation type="submission" date="2018-08" db="EMBL/GenBank/DDBJ databases">
        <title>Mucilaginibacter sp. MYSH2.</title>
        <authorList>
            <person name="Seo T."/>
        </authorList>
    </citation>
    <scope>NUCLEOTIDE SEQUENCE [LARGE SCALE GENOMIC DNA]</scope>
    <source>
        <strain evidence="4 5">MYSH2</strain>
    </source>
</reference>
<dbReference type="Proteomes" id="UP000264217">
    <property type="component" value="Unassembled WGS sequence"/>
</dbReference>
<gene>
    <name evidence="4" type="ORF">D0C36_23490</name>
</gene>
<protein>
    <submittedName>
        <fullName evidence="4">TonB-dependent receptor</fullName>
    </submittedName>
</protein>
<evidence type="ECO:0000313" key="5">
    <source>
        <dbReference type="Proteomes" id="UP000264217"/>
    </source>
</evidence>
<dbReference type="RefSeq" id="WP_117394169.1">
    <property type="nucleotide sequence ID" value="NZ_QWDC01000005.1"/>
</dbReference>
<dbReference type="Pfam" id="PF14905">
    <property type="entry name" value="OMP_b-brl_3"/>
    <property type="match status" value="1"/>
</dbReference>
<dbReference type="InterPro" id="IPR013784">
    <property type="entry name" value="Carb-bd-like_fold"/>
</dbReference>